<accession>A0A7X1E2C6</accession>
<organism evidence="1 2">
    <name type="scientific">Puniceicoccus vermicola</name>
    <dbReference type="NCBI Taxonomy" id="388746"/>
    <lineage>
        <taxon>Bacteria</taxon>
        <taxon>Pseudomonadati</taxon>
        <taxon>Verrucomicrobiota</taxon>
        <taxon>Opitutia</taxon>
        <taxon>Puniceicoccales</taxon>
        <taxon>Puniceicoccaceae</taxon>
        <taxon>Puniceicoccus</taxon>
    </lineage>
</organism>
<keyword evidence="2" id="KW-1185">Reference proteome</keyword>
<proteinExistence type="predicted"/>
<dbReference type="EMBL" id="JACHVA010000015">
    <property type="protein sequence ID" value="MBC2600335.1"/>
    <property type="molecule type" value="Genomic_DNA"/>
</dbReference>
<reference evidence="1 2" key="1">
    <citation type="submission" date="2020-07" db="EMBL/GenBank/DDBJ databases">
        <authorList>
            <person name="Feng X."/>
        </authorList>
    </citation>
    <scope>NUCLEOTIDE SEQUENCE [LARGE SCALE GENOMIC DNA]</scope>
    <source>
        <strain evidence="1 2">JCM14086</strain>
    </source>
</reference>
<evidence type="ECO:0000313" key="2">
    <source>
        <dbReference type="Proteomes" id="UP000525652"/>
    </source>
</evidence>
<evidence type="ECO:0000313" key="1">
    <source>
        <dbReference type="EMBL" id="MBC2600335.1"/>
    </source>
</evidence>
<sequence length="266" mass="28910">MALGVCSLLWQSLLTAQPIEGEVSLSFQVYLWPGSIPIDALGESFAPASSPLFGSSKRQQTAAGYTEVYVPPNIAYLADGISSREPITLEPGVISESYSYQGPPSLRFVFDDGSEDPTTLKSMGGIRLNPNQSKLILFFFPNENGRYSIFPVDCSEHGESEGKAVICNITKTPILCKVGGSVVDLAAGRSSVVSLEEKGDFYQSIIIASEDDDGNWKRRIATRKSVRKDDSILILVYNQIGRADNYIIKVLNSQVAEAEPTLSISE</sequence>
<dbReference type="RefSeq" id="WP_185691085.1">
    <property type="nucleotide sequence ID" value="NZ_JACHVA010000015.1"/>
</dbReference>
<gene>
    <name evidence="1" type="ORF">H5P30_00915</name>
</gene>
<name>A0A7X1E2C6_9BACT</name>
<dbReference type="Proteomes" id="UP000525652">
    <property type="component" value="Unassembled WGS sequence"/>
</dbReference>
<protein>
    <recommendedName>
        <fullName evidence="3">DUF4397 domain-containing protein</fullName>
    </recommendedName>
</protein>
<dbReference type="AlphaFoldDB" id="A0A7X1E2C6"/>
<comment type="caution">
    <text evidence="1">The sequence shown here is derived from an EMBL/GenBank/DDBJ whole genome shotgun (WGS) entry which is preliminary data.</text>
</comment>
<evidence type="ECO:0008006" key="3">
    <source>
        <dbReference type="Google" id="ProtNLM"/>
    </source>
</evidence>